<evidence type="ECO:0000259" key="1">
    <source>
        <dbReference type="Pfam" id="PF06985"/>
    </source>
</evidence>
<dbReference type="InterPro" id="IPR010730">
    <property type="entry name" value="HET"/>
</dbReference>
<dbReference type="EMBL" id="KE145363">
    <property type="protein sequence ID" value="EPE30479.1"/>
    <property type="molecule type" value="Genomic_DNA"/>
</dbReference>
<protein>
    <recommendedName>
        <fullName evidence="1">Heterokaryon incompatibility domain-containing protein</fullName>
    </recommendedName>
</protein>
<evidence type="ECO:0000313" key="2">
    <source>
        <dbReference type="EMBL" id="EPE30479.1"/>
    </source>
</evidence>
<dbReference type="eggNOG" id="ENOG502RS70">
    <property type="taxonomic scope" value="Eukaryota"/>
</dbReference>
<organism evidence="2 3">
    <name type="scientific">Glarea lozoyensis (strain ATCC 20868 / MF5171)</name>
    <dbReference type="NCBI Taxonomy" id="1116229"/>
    <lineage>
        <taxon>Eukaryota</taxon>
        <taxon>Fungi</taxon>
        <taxon>Dikarya</taxon>
        <taxon>Ascomycota</taxon>
        <taxon>Pezizomycotina</taxon>
        <taxon>Leotiomycetes</taxon>
        <taxon>Helotiales</taxon>
        <taxon>Helotiaceae</taxon>
        <taxon>Glarea</taxon>
    </lineage>
</organism>
<keyword evidence="3" id="KW-1185">Reference proteome</keyword>
<dbReference type="PANTHER" id="PTHR24148">
    <property type="entry name" value="ANKYRIN REPEAT DOMAIN-CONTAINING PROTEIN 39 HOMOLOG-RELATED"/>
    <property type="match status" value="1"/>
</dbReference>
<gene>
    <name evidence="2" type="ORF">GLAREA_03446</name>
</gene>
<dbReference type="RefSeq" id="XP_008081890.1">
    <property type="nucleotide sequence ID" value="XM_008083699.1"/>
</dbReference>
<dbReference type="AlphaFoldDB" id="S3CZZ6"/>
<proteinExistence type="predicted"/>
<dbReference type="OrthoDB" id="2157530at2759"/>
<sequence length="593" mass="67422">MESIPRPTSCSNIDHLKDEPQGYMYTPFTHSDEIRLLVLAPDDGSEVILCSLRHVRLSENPRYEGLSYVWGESSKPKAVLCDGRIMRVTESLYSALRCLRYKDRDRVLWADAICINQKRDMEKNHQVALMAKVYSQTVFTNIWLGEDKNGGGRKAFKYIRELIDALKDHSYDVEKMRQRLISMGYTTETDFDTWISTFLSNQIVMPILRNQWFNRLWCLQEAVLSPRRVLNFGAAFIDCNTVLDFILEYGYPLIMSTSPEGSNIPPTQKLFNMARYTLETKRDILALSRETSPLTGYGCSDPRDQIYALLGMADCPGFEADYTLNTDEASTRFASWTTASDQSFGLKVLQLARGSSKCGCKVPTWSPCHDMDRPPVSLTACPSFNASGYISGSFRNAIIQKELVLELKGFIFDSVGEPALDSMFLDGHDEDWSARIDKLMDFVGLPVKSLENKKYRRFCAALTFGLHNVVPGSCDPNGLNFSDGGHYGLDGRQLRLTHQMILDGSHESLDADISILWGFRCLSITASGKFSWVPWRSEKEDKMVFICGSRIPHVVRQQHCGAYKYVGECWMEGYMHGEILETPNFEWQDLRLL</sequence>
<dbReference type="Pfam" id="PF06985">
    <property type="entry name" value="HET"/>
    <property type="match status" value="1"/>
</dbReference>
<dbReference type="Proteomes" id="UP000016922">
    <property type="component" value="Unassembled WGS sequence"/>
</dbReference>
<dbReference type="GeneID" id="19462501"/>
<dbReference type="HOGENOM" id="CLU_004184_7_2_1"/>
<dbReference type="PANTHER" id="PTHR24148:SF64">
    <property type="entry name" value="HETEROKARYON INCOMPATIBILITY DOMAIN-CONTAINING PROTEIN"/>
    <property type="match status" value="1"/>
</dbReference>
<dbReference type="KEGG" id="glz:GLAREA_03446"/>
<reference evidence="2 3" key="1">
    <citation type="journal article" date="2013" name="BMC Genomics">
        <title>Genomics-driven discovery of the pneumocandin biosynthetic gene cluster in the fungus Glarea lozoyensis.</title>
        <authorList>
            <person name="Chen L."/>
            <person name="Yue Q."/>
            <person name="Zhang X."/>
            <person name="Xiang M."/>
            <person name="Wang C."/>
            <person name="Li S."/>
            <person name="Che Y."/>
            <person name="Ortiz-Lopez F.J."/>
            <person name="Bills G.F."/>
            <person name="Liu X."/>
            <person name="An Z."/>
        </authorList>
    </citation>
    <scope>NUCLEOTIDE SEQUENCE [LARGE SCALE GENOMIC DNA]</scope>
    <source>
        <strain evidence="3">ATCC 20868 / MF5171</strain>
    </source>
</reference>
<name>S3CZZ6_GLAL2</name>
<evidence type="ECO:0000313" key="3">
    <source>
        <dbReference type="Proteomes" id="UP000016922"/>
    </source>
</evidence>
<feature type="domain" description="Heterokaryon incompatibility" evidence="1">
    <location>
        <begin position="63"/>
        <end position="221"/>
    </location>
</feature>
<accession>S3CZZ6</accession>
<dbReference type="InterPro" id="IPR052895">
    <property type="entry name" value="HetReg/Transcr_Mod"/>
</dbReference>